<evidence type="ECO:0000256" key="4">
    <source>
        <dbReference type="SAM" id="MobiDB-lite"/>
    </source>
</evidence>
<keyword evidence="5" id="KW-0732">Signal</keyword>
<evidence type="ECO:0000313" key="7">
    <source>
        <dbReference type="Proteomes" id="UP001176517"/>
    </source>
</evidence>
<evidence type="ECO:0000256" key="3">
    <source>
        <dbReference type="ARBA" id="ARBA00023295"/>
    </source>
</evidence>
<reference evidence="6" key="1">
    <citation type="journal article" date="2023" name="PhytoFront">
        <title>Draft Genome Resources of Seven Strains of Tilletia horrida, Causal Agent of Kernel Smut of Rice.</title>
        <authorList>
            <person name="Khanal S."/>
            <person name="Antony Babu S."/>
            <person name="Zhou X.G."/>
        </authorList>
    </citation>
    <scope>NUCLEOTIDE SEQUENCE</scope>
    <source>
        <strain evidence="6">TX6</strain>
    </source>
</reference>
<dbReference type="SUPFAM" id="SSF51445">
    <property type="entry name" value="(Trans)glycosidases"/>
    <property type="match status" value="1"/>
</dbReference>
<proteinExistence type="inferred from homology"/>
<dbReference type="InterPro" id="IPR017853">
    <property type="entry name" value="GH"/>
</dbReference>
<dbReference type="PANTHER" id="PTHR31297:SF42">
    <property type="entry name" value="GLYCOSIDE HYDROLASE FAMILY 5 DOMAIN-CONTAINING PROTEIN"/>
    <property type="match status" value="1"/>
</dbReference>
<dbReference type="GO" id="GO:0009986">
    <property type="term" value="C:cell surface"/>
    <property type="evidence" value="ECO:0007669"/>
    <property type="project" value="TreeGrafter"/>
</dbReference>
<protein>
    <recommendedName>
        <fullName evidence="8">Glycoside hydrolase family 5 domain-containing protein</fullName>
    </recommendedName>
</protein>
<dbReference type="EMBL" id="JAPDMZ010000151">
    <property type="protein sequence ID" value="KAK0547835.1"/>
    <property type="molecule type" value="Genomic_DNA"/>
</dbReference>
<organism evidence="6 7">
    <name type="scientific">Tilletia horrida</name>
    <dbReference type="NCBI Taxonomy" id="155126"/>
    <lineage>
        <taxon>Eukaryota</taxon>
        <taxon>Fungi</taxon>
        <taxon>Dikarya</taxon>
        <taxon>Basidiomycota</taxon>
        <taxon>Ustilaginomycotina</taxon>
        <taxon>Exobasidiomycetes</taxon>
        <taxon>Tilletiales</taxon>
        <taxon>Tilletiaceae</taxon>
        <taxon>Tilletia</taxon>
    </lineage>
</organism>
<feature type="signal peptide" evidence="5">
    <location>
        <begin position="1"/>
        <end position="20"/>
    </location>
</feature>
<dbReference type="Gene3D" id="3.20.20.80">
    <property type="entry name" value="Glycosidases"/>
    <property type="match status" value="1"/>
</dbReference>
<feature type="region of interest" description="Disordered" evidence="4">
    <location>
        <begin position="164"/>
        <end position="184"/>
    </location>
</feature>
<dbReference type="GO" id="GO:0008422">
    <property type="term" value="F:beta-glucosidase activity"/>
    <property type="evidence" value="ECO:0007669"/>
    <property type="project" value="TreeGrafter"/>
</dbReference>
<keyword evidence="2" id="KW-0378">Hydrolase</keyword>
<name>A0AAN6GPZ9_9BASI</name>
<evidence type="ECO:0000313" key="6">
    <source>
        <dbReference type="EMBL" id="KAK0547835.1"/>
    </source>
</evidence>
<accession>A0AAN6GPZ9</accession>
<gene>
    <name evidence="6" type="ORF">OC846_004717</name>
</gene>
<keyword evidence="3" id="KW-0326">Glycosidase</keyword>
<sequence>MLPLLPLLLLAIQLCLPSAAVPTSAGAKRATPVVRGVNLGNHFLIEPWMATNFIQTLIKQSGSSASVSDISDEWTMGTLFNKTWLAGMINNHIDTWITDADWSAMKAAGLTHVRMPVPYYVFSDLIAQNEPYVAADRWTKLQASVLKARSYGLKVWLSLHGVPGSQNGQDSSGREGSIGWPSAQNNVDRTLSAWQRLVDEFTKPQYKGTVEVIEAVNEPKANADSSVRTLLQRYYPVVNRYLQQMNARNGNNVRFSQHDGWMGGSNPMWSNLYSADDRSKMTMDLHWYYIYGDSANQNDTQRMQKVCTDAINKLPKTMSLYGQTVIGEFSIGSPKGFRYPAARSLPPSNAVTFSAAAQSLYPAAYLQFLSTNFRLQQQLYEQYANGWIQWTWKMDNSGWNDWSFSDGLKYGWIGDLNKNPYGANMCKTLFNIS</sequence>
<evidence type="ECO:0008006" key="8">
    <source>
        <dbReference type="Google" id="ProtNLM"/>
    </source>
</evidence>
<dbReference type="AlphaFoldDB" id="A0AAN6GPZ9"/>
<feature type="chain" id="PRO_5042840836" description="Glycoside hydrolase family 5 domain-containing protein" evidence="5">
    <location>
        <begin position="21"/>
        <end position="433"/>
    </location>
</feature>
<comment type="similarity">
    <text evidence="1">Belongs to the glycosyl hydrolase 5 (cellulase A) family.</text>
</comment>
<dbReference type="GO" id="GO:0009251">
    <property type="term" value="P:glucan catabolic process"/>
    <property type="evidence" value="ECO:0007669"/>
    <property type="project" value="TreeGrafter"/>
</dbReference>
<evidence type="ECO:0000256" key="2">
    <source>
        <dbReference type="ARBA" id="ARBA00022801"/>
    </source>
</evidence>
<dbReference type="InterPro" id="IPR050386">
    <property type="entry name" value="Glycosyl_hydrolase_5"/>
</dbReference>
<evidence type="ECO:0000256" key="1">
    <source>
        <dbReference type="ARBA" id="ARBA00005641"/>
    </source>
</evidence>
<evidence type="ECO:0000256" key="5">
    <source>
        <dbReference type="SAM" id="SignalP"/>
    </source>
</evidence>
<dbReference type="GO" id="GO:0005576">
    <property type="term" value="C:extracellular region"/>
    <property type="evidence" value="ECO:0007669"/>
    <property type="project" value="TreeGrafter"/>
</dbReference>
<comment type="caution">
    <text evidence="6">The sequence shown here is derived from an EMBL/GenBank/DDBJ whole genome shotgun (WGS) entry which is preliminary data.</text>
</comment>
<dbReference type="Proteomes" id="UP001176517">
    <property type="component" value="Unassembled WGS sequence"/>
</dbReference>
<keyword evidence="7" id="KW-1185">Reference proteome</keyword>
<dbReference type="PANTHER" id="PTHR31297">
    <property type="entry name" value="GLUCAN ENDO-1,6-BETA-GLUCOSIDASE B"/>
    <property type="match status" value="1"/>
</dbReference>